<proteinExistence type="predicted"/>
<keyword evidence="2" id="KW-1185">Reference proteome</keyword>
<dbReference type="KEGG" id="lrs:PX52LOC_02257"/>
<name>A0A5C1AC14_9BACT</name>
<accession>A0A5C1AC14</accession>
<organism evidence="1 2">
    <name type="scientific">Limnoglobus roseus</name>
    <dbReference type="NCBI Taxonomy" id="2598579"/>
    <lineage>
        <taxon>Bacteria</taxon>
        <taxon>Pseudomonadati</taxon>
        <taxon>Planctomycetota</taxon>
        <taxon>Planctomycetia</taxon>
        <taxon>Gemmatales</taxon>
        <taxon>Gemmataceae</taxon>
        <taxon>Limnoglobus</taxon>
    </lineage>
</organism>
<gene>
    <name evidence="1" type="ORF">PX52LOC_02257</name>
</gene>
<dbReference type="AlphaFoldDB" id="A0A5C1AC14"/>
<evidence type="ECO:0000313" key="1">
    <source>
        <dbReference type="EMBL" id="QEL15342.1"/>
    </source>
</evidence>
<evidence type="ECO:0000313" key="2">
    <source>
        <dbReference type="Proteomes" id="UP000324974"/>
    </source>
</evidence>
<dbReference type="EMBL" id="CP042425">
    <property type="protein sequence ID" value="QEL15342.1"/>
    <property type="molecule type" value="Genomic_DNA"/>
</dbReference>
<protein>
    <submittedName>
        <fullName evidence="1">Uncharacterized protein</fullName>
    </submittedName>
</protein>
<dbReference type="Proteomes" id="UP000324974">
    <property type="component" value="Chromosome"/>
</dbReference>
<reference evidence="2" key="1">
    <citation type="submission" date="2019-08" db="EMBL/GenBank/DDBJ databases">
        <title>Limnoglobus roseus gen. nov., sp. nov., a novel freshwater planctomycete with a giant genome from the family Gemmataceae.</title>
        <authorList>
            <person name="Kulichevskaya I.S."/>
            <person name="Naumoff D.G."/>
            <person name="Miroshnikov K."/>
            <person name="Ivanova A."/>
            <person name="Philippov D.A."/>
            <person name="Hakobyan A."/>
            <person name="Rijpstra I.C."/>
            <person name="Sinninghe Damste J.S."/>
            <person name="Liesack W."/>
            <person name="Dedysh S.N."/>
        </authorList>
    </citation>
    <scope>NUCLEOTIDE SEQUENCE [LARGE SCALE GENOMIC DNA]</scope>
    <source>
        <strain evidence="2">PX52</strain>
    </source>
</reference>
<sequence length="134" mass="15411">MAITRISAQVHGREIEIGCYGSGSDWLCRLTDPSSQLEKHTDIYSPPPDLGFFWLRESDWKWLASGLVNREVFRDTETVDKLLERLMREVVGIDQQLAQCIEFVSAEFTATADGEQGTLQFPGKWAESRWWQSR</sequence>